<dbReference type="EMBL" id="KN588355">
    <property type="protein sequence ID" value="KHJ81549.1"/>
    <property type="molecule type" value="Genomic_DNA"/>
</dbReference>
<sequence>METSVPVFICCELSNKAKKWTENDKSYKLISNFNDYINFRRALRKVENFQVLAMERGEENEVLTWKVEVNQAENEHPGNSLRVAPMHLDLFLTALRDSIFRLFIPKIQRTIRRLLIARAEEAAISCFAHNLRQLFWREGIKADSVIALDPGYAACKAALLTSTGWSAFPSNNTLPTLQSTARRAGVTYNTGSLCASG</sequence>
<dbReference type="OrthoDB" id="995477at2759"/>
<protein>
    <submittedName>
        <fullName evidence="1">Uncharacterized protein</fullName>
    </submittedName>
</protein>
<name>A0A0B1S9E6_OESDE</name>
<dbReference type="SUPFAM" id="SSF158832">
    <property type="entry name" value="Tex N-terminal region-like"/>
    <property type="match status" value="1"/>
</dbReference>
<evidence type="ECO:0000313" key="2">
    <source>
        <dbReference type="Proteomes" id="UP000053660"/>
    </source>
</evidence>
<dbReference type="Proteomes" id="UP000053660">
    <property type="component" value="Unassembled WGS sequence"/>
</dbReference>
<reference evidence="1 2" key="1">
    <citation type="submission" date="2014-03" db="EMBL/GenBank/DDBJ databases">
        <title>Draft genome of the hookworm Oesophagostomum dentatum.</title>
        <authorList>
            <person name="Mitreva M."/>
        </authorList>
    </citation>
    <scope>NUCLEOTIDE SEQUENCE [LARGE SCALE GENOMIC DNA]</scope>
    <source>
        <strain evidence="1 2">OD-Hann</strain>
    </source>
</reference>
<dbReference type="InterPro" id="IPR023323">
    <property type="entry name" value="Tex-like_dom_sf"/>
</dbReference>
<gene>
    <name evidence="1" type="ORF">OESDEN_18764</name>
</gene>
<keyword evidence="2" id="KW-1185">Reference proteome</keyword>
<dbReference type="AlphaFoldDB" id="A0A0B1S9E6"/>
<dbReference type="Gene3D" id="1.10.3500.10">
    <property type="entry name" value="Tex N-terminal region-like"/>
    <property type="match status" value="1"/>
</dbReference>
<accession>A0A0B1S9E6</accession>
<evidence type="ECO:0000313" key="1">
    <source>
        <dbReference type="EMBL" id="KHJ81549.1"/>
    </source>
</evidence>
<proteinExistence type="predicted"/>
<organism evidence="1 2">
    <name type="scientific">Oesophagostomum dentatum</name>
    <name type="common">Nodular worm</name>
    <dbReference type="NCBI Taxonomy" id="61180"/>
    <lineage>
        <taxon>Eukaryota</taxon>
        <taxon>Metazoa</taxon>
        <taxon>Ecdysozoa</taxon>
        <taxon>Nematoda</taxon>
        <taxon>Chromadorea</taxon>
        <taxon>Rhabditida</taxon>
        <taxon>Rhabditina</taxon>
        <taxon>Rhabditomorpha</taxon>
        <taxon>Strongyloidea</taxon>
        <taxon>Strongylidae</taxon>
        <taxon>Oesophagostomum</taxon>
    </lineage>
</organism>